<dbReference type="GO" id="GO:0031410">
    <property type="term" value="C:cytoplasmic vesicle"/>
    <property type="evidence" value="ECO:0007669"/>
    <property type="project" value="UniProtKB-ARBA"/>
</dbReference>
<dbReference type="AlphaFoldDB" id="A0A9P7BVZ5"/>
<dbReference type="InterPro" id="IPR020935">
    <property type="entry name" value="PdiEstase_YfcE_CS"/>
</dbReference>
<reference evidence="9" key="1">
    <citation type="journal article" date="2020" name="Microb. Genom.">
        <title>Genetic diversity of clinical and environmental Mucorales isolates obtained from an investigation of mucormycosis cases among solid organ transplant recipients.</title>
        <authorList>
            <person name="Nguyen M.H."/>
            <person name="Kaul D."/>
            <person name="Muto C."/>
            <person name="Cheng S.J."/>
            <person name="Richter R.A."/>
            <person name="Bruno V.M."/>
            <person name="Liu G."/>
            <person name="Beyhan S."/>
            <person name="Sundermann A.J."/>
            <person name="Mounaud S."/>
            <person name="Pasculle A.W."/>
            <person name="Nierman W.C."/>
            <person name="Driscoll E."/>
            <person name="Cumbie R."/>
            <person name="Clancy C.J."/>
            <person name="Dupont C.L."/>
        </authorList>
    </citation>
    <scope>NUCLEOTIDE SEQUENCE</scope>
    <source>
        <strain evidence="9">GL11</strain>
    </source>
</reference>
<evidence type="ECO:0000256" key="4">
    <source>
        <dbReference type="ARBA" id="ARBA00022723"/>
    </source>
</evidence>
<dbReference type="PANTHER" id="PTHR11124">
    <property type="entry name" value="VACUOLAR SORTING PROTEIN VPS29"/>
    <property type="match status" value="1"/>
</dbReference>
<dbReference type="InterPro" id="IPR024654">
    <property type="entry name" value="Calcineurin-like_PHP_lpxH"/>
</dbReference>
<evidence type="ECO:0000313" key="10">
    <source>
        <dbReference type="Proteomes" id="UP000716291"/>
    </source>
</evidence>
<dbReference type="GO" id="GO:0015031">
    <property type="term" value="P:protein transport"/>
    <property type="evidence" value="ECO:0007669"/>
    <property type="project" value="UniProtKB-KW"/>
</dbReference>
<dbReference type="FunFam" id="3.60.21.10:FF:000015">
    <property type="entry name" value="Vacuolar protein sorting-associated protein 29"/>
    <property type="match status" value="1"/>
</dbReference>
<evidence type="ECO:0000256" key="3">
    <source>
        <dbReference type="ARBA" id="ARBA00022448"/>
    </source>
</evidence>
<dbReference type="CDD" id="cd07394">
    <property type="entry name" value="MPP_Vps29"/>
    <property type="match status" value="1"/>
</dbReference>
<evidence type="ECO:0000256" key="5">
    <source>
        <dbReference type="ARBA" id="ARBA00022801"/>
    </source>
</evidence>
<sequence length="191" mass="21238">MVLVLVIGDLHIPQRAHDLPLKFKKLLIPGKIQKIICTGNITDKSTLDYLRSIAGDITVVKGDNDQDMQLPQTKVLQVGNVHIGIIHGHQIIPWGDDESLSITARQLEVDVLLTGHTHRLEVYENGGRFFVNPGSATGAYSSMNTEESIPSFVLMDIQASVVVTYVYKLINDEVKVEKIEFTKHLDANKIL</sequence>
<keyword evidence="3" id="KW-0813">Transport</keyword>
<dbReference type="GO" id="GO:0005829">
    <property type="term" value="C:cytosol"/>
    <property type="evidence" value="ECO:0007669"/>
    <property type="project" value="GOC"/>
</dbReference>
<dbReference type="GO" id="GO:0030904">
    <property type="term" value="C:retromer complex"/>
    <property type="evidence" value="ECO:0007669"/>
    <property type="project" value="InterPro"/>
</dbReference>
<name>A0A9P7BVZ5_RHIOR</name>
<comment type="similarity">
    <text evidence="1 7">Belongs to the VPS29 family.</text>
</comment>
<dbReference type="GO" id="GO:0046872">
    <property type="term" value="F:metal ion binding"/>
    <property type="evidence" value="ECO:0007669"/>
    <property type="project" value="UniProtKB-KW"/>
</dbReference>
<dbReference type="SUPFAM" id="SSF56300">
    <property type="entry name" value="Metallo-dependent phosphatases"/>
    <property type="match status" value="1"/>
</dbReference>
<keyword evidence="6" id="KW-0653">Protein transport</keyword>
<evidence type="ECO:0000256" key="7">
    <source>
        <dbReference type="RuleBase" id="RU362040"/>
    </source>
</evidence>
<dbReference type="GO" id="GO:0016787">
    <property type="term" value="F:hydrolase activity"/>
    <property type="evidence" value="ECO:0007669"/>
    <property type="project" value="UniProtKB-KW"/>
</dbReference>
<gene>
    <name evidence="9" type="ORF">G6F64_002608</name>
</gene>
<evidence type="ECO:0000256" key="1">
    <source>
        <dbReference type="ARBA" id="ARBA00005945"/>
    </source>
</evidence>
<dbReference type="Pfam" id="PF12850">
    <property type="entry name" value="Metallophos_2"/>
    <property type="match status" value="1"/>
</dbReference>
<organism evidence="9 10">
    <name type="scientific">Rhizopus oryzae</name>
    <name type="common">Mucormycosis agent</name>
    <name type="synonym">Rhizopus arrhizus var. delemar</name>
    <dbReference type="NCBI Taxonomy" id="64495"/>
    <lineage>
        <taxon>Eukaryota</taxon>
        <taxon>Fungi</taxon>
        <taxon>Fungi incertae sedis</taxon>
        <taxon>Mucoromycota</taxon>
        <taxon>Mucoromycotina</taxon>
        <taxon>Mucoromycetes</taxon>
        <taxon>Mucorales</taxon>
        <taxon>Mucorineae</taxon>
        <taxon>Rhizopodaceae</taxon>
        <taxon>Rhizopus</taxon>
    </lineage>
</organism>
<dbReference type="Gene3D" id="3.60.21.10">
    <property type="match status" value="1"/>
</dbReference>
<evidence type="ECO:0000256" key="2">
    <source>
        <dbReference type="ARBA" id="ARBA00017767"/>
    </source>
</evidence>
<dbReference type="InterPro" id="IPR028661">
    <property type="entry name" value="Vps29"/>
</dbReference>
<dbReference type="InterPro" id="IPR029052">
    <property type="entry name" value="Metallo-depent_PP-like"/>
</dbReference>
<feature type="domain" description="Calcineurin-like phosphoesterase" evidence="8">
    <location>
        <begin position="4"/>
        <end position="158"/>
    </location>
</feature>
<evidence type="ECO:0000259" key="8">
    <source>
        <dbReference type="Pfam" id="PF12850"/>
    </source>
</evidence>
<proteinExistence type="inferred from homology"/>
<protein>
    <recommendedName>
        <fullName evidence="2 7">Vacuolar protein sorting-associated protein 29</fullName>
    </recommendedName>
</protein>
<dbReference type="EMBL" id="JAANQT010000232">
    <property type="protein sequence ID" value="KAG1312968.1"/>
    <property type="molecule type" value="Genomic_DNA"/>
</dbReference>
<dbReference type="PROSITE" id="PS01269">
    <property type="entry name" value="UPF0025"/>
    <property type="match status" value="1"/>
</dbReference>
<keyword evidence="5" id="KW-0378">Hydrolase</keyword>
<evidence type="ECO:0000313" key="9">
    <source>
        <dbReference type="EMBL" id="KAG1312968.1"/>
    </source>
</evidence>
<dbReference type="NCBIfam" id="TIGR00040">
    <property type="entry name" value="yfcE"/>
    <property type="match status" value="1"/>
</dbReference>
<dbReference type="GO" id="GO:0042147">
    <property type="term" value="P:retrograde transport, endosome to Golgi"/>
    <property type="evidence" value="ECO:0007669"/>
    <property type="project" value="InterPro"/>
</dbReference>
<dbReference type="OrthoDB" id="10258130at2759"/>
<keyword evidence="4" id="KW-0479">Metal-binding</keyword>
<comment type="caution">
    <text evidence="9">The sequence shown here is derived from an EMBL/GenBank/DDBJ whole genome shotgun (WGS) entry which is preliminary data.</text>
</comment>
<evidence type="ECO:0000256" key="6">
    <source>
        <dbReference type="ARBA" id="ARBA00022927"/>
    </source>
</evidence>
<dbReference type="Proteomes" id="UP000716291">
    <property type="component" value="Unassembled WGS sequence"/>
</dbReference>
<accession>A0A9P7BVZ5</accession>
<keyword evidence="10" id="KW-1185">Reference proteome</keyword>
<dbReference type="InterPro" id="IPR000979">
    <property type="entry name" value="Phosphodiesterase_MJ0936/Vps29"/>
</dbReference>